<dbReference type="PANTHER" id="PTHR46977:SF1">
    <property type="entry name" value="PROTEIN FREE1"/>
    <property type="match status" value="1"/>
</dbReference>
<dbReference type="GO" id="GO:0070676">
    <property type="term" value="P:intralumenal vesicle formation"/>
    <property type="evidence" value="ECO:0007669"/>
    <property type="project" value="TreeGrafter"/>
</dbReference>
<evidence type="ECO:0000256" key="1">
    <source>
        <dbReference type="ARBA" id="ARBA00022771"/>
    </source>
</evidence>
<dbReference type="GO" id="GO:0036258">
    <property type="term" value="P:multivesicular body assembly"/>
    <property type="evidence" value="ECO:0007669"/>
    <property type="project" value="InterPro"/>
</dbReference>
<dbReference type="PANTHER" id="PTHR46977">
    <property type="entry name" value="PROTEIN FREE1"/>
    <property type="match status" value="1"/>
</dbReference>
<reference evidence="5" key="1">
    <citation type="submission" date="2025-08" db="UniProtKB">
        <authorList>
            <consortium name="RefSeq"/>
        </authorList>
    </citation>
    <scope>IDENTIFICATION</scope>
</reference>
<dbReference type="GO" id="GO:0043130">
    <property type="term" value="F:ubiquitin binding"/>
    <property type="evidence" value="ECO:0007669"/>
    <property type="project" value="InterPro"/>
</dbReference>
<dbReference type="KEGG" id="egu:105044029"/>
<dbReference type="RefSeq" id="XP_029120055.1">
    <property type="nucleotide sequence ID" value="XM_029264222.1"/>
</dbReference>
<evidence type="ECO:0000256" key="3">
    <source>
        <dbReference type="SAM" id="MobiDB-lite"/>
    </source>
</evidence>
<accession>A0A8N4EVX9</accession>
<keyword evidence="2" id="KW-0862">Zinc</keyword>
<proteinExistence type="predicted"/>
<evidence type="ECO:0000313" key="4">
    <source>
        <dbReference type="Proteomes" id="UP000504607"/>
    </source>
</evidence>
<dbReference type="GO" id="GO:0031902">
    <property type="term" value="C:late endosome membrane"/>
    <property type="evidence" value="ECO:0007669"/>
    <property type="project" value="TreeGrafter"/>
</dbReference>
<gene>
    <name evidence="5" type="primary">LOC105044029</name>
</gene>
<evidence type="ECO:0000313" key="5">
    <source>
        <dbReference type="RefSeq" id="XP_029120055.1"/>
    </source>
</evidence>
<evidence type="ECO:0000256" key="2">
    <source>
        <dbReference type="ARBA" id="ARBA00022833"/>
    </source>
</evidence>
<dbReference type="OrthoDB" id="783573at2759"/>
<name>A0A8N4EVX9_ELAGV</name>
<dbReference type="GO" id="GO:0008270">
    <property type="term" value="F:zinc ion binding"/>
    <property type="evidence" value="ECO:0007669"/>
    <property type="project" value="UniProtKB-KW"/>
</dbReference>
<dbReference type="GO" id="GO:0000813">
    <property type="term" value="C:ESCRT I complex"/>
    <property type="evidence" value="ECO:0007669"/>
    <property type="project" value="TreeGrafter"/>
</dbReference>
<keyword evidence="1" id="KW-0863">Zinc-finger</keyword>
<feature type="region of interest" description="Disordered" evidence="3">
    <location>
        <begin position="11"/>
        <end position="36"/>
    </location>
</feature>
<dbReference type="SUPFAM" id="SSF57903">
    <property type="entry name" value="FYVE/PHD zinc finger"/>
    <property type="match status" value="1"/>
</dbReference>
<keyword evidence="1" id="KW-0479">Metal-binding</keyword>
<dbReference type="GeneID" id="105044029"/>
<sequence>MDVLRQLKGMRGNGSITRSKGTSGPGMPSDQPTTRKKGFVDWMNFLKPTSEEKDHWHHCWNCGDIFCDKCIHVELSSLQMSMLSQYESVTDAWISWTKVMRHQQVQTSKSSDGSGRRMREVACPACTVILQDHPLGKHGKHK</sequence>
<dbReference type="InterPro" id="IPR011011">
    <property type="entry name" value="Znf_FYVE_PHD"/>
</dbReference>
<dbReference type="Proteomes" id="UP000504607">
    <property type="component" value="Chromosome 4"/>
</dbReference>
<protein>
    <submittedName>
        <fullName evidence="5">Protein FREE1</fullName>
    </submittedName>
</protein>
<dbReference type="InterPro" id="IPR045893">
    <property type="entry name" value="FREE1"/>
</dbReference>
<keyword evidence="4" id="KW-1185">Reference proteome</keyword>
<dbReference type="AlphaFoldDB" id="A0A8N4EVX9"/>
<organism evidence="4 5">
    <name type="scientific">Elaeis guineensis var. tenera</name>
    <name type="common">Oil palm</name>
    <dbReference type="NCBI Taxonomy" id="51953"/>
    <lineage>
        <taxon>Eukaryota</taxon>
        <taxon>Viridiplantae</taxon>
        <taxon>Streptophyta</taxon>
        <taxon>Embryophyta</taxon>
        <taxon>Tracheophyta</taxon>
        <taxon>Spermatophyta</taxon>
        <taxon>Magnoliopsida</taxon>
        <taxon>Liliopsida</taxon>
        <taxon>Arecaceae</taxon>
        <taxon>Arecoideae</taxon>
        <taxon>Cocoseae</taxon>
        <taxon>Elaeidinae</taxon>
        <taxon>Elaeis</taxon>
    </lineage>
</organism>